<proteinExistence type="predicted"/>
<dbReference type="Pfam" id="PF20461">
    <property type="entry name" value="DUF6714"/>
    <property type="match status" value="1"/>
</dbReference>
<dbReference type="Proteomes" id="UP001183127">
    <property type="component" value="Chromosome"/>
</dbReference>
<dbReference type="RefSeq" id="WP_011534704.1">
    <property type="nucleotide sequence ID" value="NZ_CP132921.1"/>
</dbReference>
<reference evidence="1 2" key="1">
    <citation type="submission" date="2023-08" db="EMBL/GenBank/DDBJ databases">
        <title>Complete Genome Sequence of Pseudomonas entomophila TVIN A01.</title>
        <authorList>
            <person name="Shelke T."/>
            <person name="Mahar N.S."/>
            <person name="Gupta I."/>
            <person name="Gupta V."/>
        </authorList>
    </citation>
    <scope>NUCLEOTIDE SEQUENCE [LARGE SCALE GENOMIC DNA]</scope>
    <source>
        <strain evidence="1 2">TVIN-A01</strain>
    </source>
</reference>
<sequence length="166" mass="19213">MQEEVIKRRQVIIRKEVEAAFGKAEPPEADQIVKSRYPEPLQIRDYFAGKRWWELSLKEFRENYVGDESACLSFMAPAGIKYYLPAYLLMATESYYEGDILTQMLSWSMQGYVKYDSHYELSSLSLAQKNAVASVMSFIWEAYDDEDAQAALETIAEYWQISPKTG</sequence>
<evidence type="ECO:0000313" key="1">
    <source>
        <dbReference type="EMBL" id="WMW07920.1"/>
    </source>
</evidence>
<organism evidence="1 2">
    <name type="scientific">Pseudomonas entomophila</name>
    <dbReference type="NCBI Taxonomy" id="312306"/>
    <lineage>
        <taxon>Bacteria</taxon>
        <taxon>Pseudomonadati</taxon>
        <taxon>Pseudomonadota</taxon>
        <taxon>Gammaproteobacteria</taxon>
        <taxon>Pseudomonadales</taxon>
        <taxon>Pseudomonadaceae</taxon>
        <taxon>Pseudomonas</taxon>
    </lineage>
</organism>
<keyword evidence="2" id="KW-1185">Reference proteome</keyword>
<dbReference type="GeneID" id="32806654"/>
<protein>
    <submittedName>
        <fullName evidence="1">Uncharacterized protein</fullName>
    </submittedName>
</protein>
<dbReference type="InterPro" id="IPR046560">
    <property type="entry name" value="DUF6714"/>
</dbReference>
<dbReference type="EMBL" id="CP132921">
    <property type="protein sequence ID" value="WMW07920.1"/>
    <property type="molecule type" value="Genomic_DNA"/>
</dbReference>
<gene>
    <name evidence="1" type="ORF">RAH46_11430</name>
</gene>
<accession>A0ABY9QXY0</accession>
<evidence type="ECO:0000313" key="2">
    <source>
        <dbReference type="Proteomes" id="UP001183127"/>
    </source>
</evidence>
<name>A0ABY9QXY0_9PSED</name>